<organism evidence="1 2">
    <name type="scientific">Amborella trichopoda</name>
    <dbReference type="NCBI Taxonomy" id="13333"/>
    <lineage>
        <taxon>Eukaryota</taxon>
        <taxon>Viridiplantae</taxon>
        <taxon>Streptophyta</taxon>
        <taxon>Embryophyta</taxon>
        <taxon>Tracheophyta</taxon>
        <taxon>Spermatophyta</taxon>
        <taxon>Magnoliopsida</taxon>
        <taxon>Amborellales</taxon>
        <taxon>Amborellaceae</taxon>
        <taxon>Amborella</taxon>
    </lineage>
</organism>
<name>U5DCQ4_AMBTC</name>
<evidence type="ECO:0000313" key="1">
    <source>
        <dbReference type="EMBL" id="ERN18183.1"/>
    </source>
</evidence>
<dbReference type="Gramene" id="ERN18183">
    <property type="protein sequence ID" value="ERN18183"/>
    <property type="gene ID" value="AMTR_s00054p00189270"/>
</dbReference>
<dbReference type="HOGENOM" id="CLU_2852655_0_0_1"/>
<dbReference type="Proteomes" id="UP000017836">
    <property type="component" value="Unassembled WGS sequence"/>
</dbReference>
<reference evidence="2" key="1">
    <citation type="journal article" date="2013" name="Science">
        <title>The Amborella genome and the evolution of flowering plants.</title>
        <authorList>
            <consortium name="Amborella Genome Project"/>
        </authorList>
    </citation>
    <scope>NUCLEOTIDE SEQUENCE [LARGE SCALE GENOMIC DNA]</scope>
</reference>
<dbReference type="AlphaFoldDB" id="U5DCQ4"/>
<dbReference type="EMBL" id="KI392271">
    <property type="protein sequence ID" value="ERN18183.1"/>
    <property type="molecule type" value="Genomic_DNA"/>
</dbReference>
<protein>
    <submittedName>
        <fullName evidence="1">Uncharacterized protein</fullName>
    </submittedName>
</protein>
<evidence type="ECO:0000313" key="2">
    <source>
        <dbReference type="Proteomes" id="UP000017836"/>
    </source>
</evidence>
<accession>U5DCQ4</accession>
<sequence>MSRGLVPHRQQGHQRRSGSGVGVLHLLATGLIGEEAHTKTVLEGEMMGEGDGWLNVVLSYSEESN</sequence>
<gene>
    <name evidence="1" type="ORF">AMTR_s00054p00189270</name>
</gene>
<proteinExistence type="predicted"/>
<keyword evidence="2" id="KW-1185">Reference proteome</keyword>